<dbReference type="PANTHER" id="PTHR45856">
    <property type="entry name" value="ALPHA/BETA-HYDROLASES SUPERFAMILY PROTEIN"/>
    <property type="match status" value="1"/>
</dbReference>
<comment type="similarity">
    <text evidence="1">Belongs to the AB hydrolase superfamily. Lipase family. Class 3 subfamily.</text>
</comment>
<dbReference type="SUPFAM" id="SSF53474">
    <property type="entry name" value="alpha/beta-Hydrolases"/>
    <property type="match status" value="1"/>
</dbReference>
<organism evidence="5 6">
    <name type="scientific">Aplosporella prunicola CBS 121167</name>
    <dbReference type="NCBI Taxonomy" id="1176127"/>
    <lineage>
        <taxon>Eukaryota</taxon>
        <taxon>Fungi</taxon>
        <taxon>Dikarya</taxon>
        <taxon>Ascomycota</taxon>
        <taxon>Pezizomycotina</taxon>
        <taxon>Dothideomycetes</taxon>
        <taxon>Dothideomycetes incertae sedis</taxon>
        <taxon>Botryosphaeriales</taxon>
        <taxon>Aplosporellaceae</taxon>
        <taxon>Aplosporella</taxon>
    </lineage>
</organism>
<keyword evidence="6" id="KW-1185">Reference proteome</keyword>
<evidence type="ECO:0000259" key="4">
    <source>
        <dbReference type="Pfam" id="PF01764"/>
    </source>
</evidence>
<comment type="catalytic activity">
    <reaction evidence="2">
        <text>a diacylglycerol + H2O = a monoacylglycerol + a fatty acid + H(+)</text>
        <dbReference type="Rhea" id="RHEA:32731"/>
        <dbReference type="ChEBI" id="CHEBI:15377"/>
        <dbReference type="ChEBI" id="CHEBI:15378"/>
        <dbReference type="ChEBI" id="CHEBI:17408"/>
        <dbReference type="ChEBI" id="CHEBI:18035"/>
        <dbReference type="ChEBI" id="CHEBI:28868"/>
    </reaction>
</comment>
<dbReference type="AlphaFoldDB" id="A0A6A6BLR8"/>
<dbReference type="Pfam" id="PF01764">
    <property type="entry name" value="Lipase_3"/>
    <property type="match status" value="1"/>
</dbReference>
<dbReference type="GO" id="GO:0006629">
    <property type="term" value="P:lipid metabolic process"/>
    <property type="evidence" value="ECO:0007669"/>
    <property type="project" value="InterPro"/>
</dbReference>
<sequence length="285" mass="31405">MLLTTFSRSPAQWEHVLCAAEESKAVYKPAACSDGRHILKETRTGSEKTTILHRREVDGTPTVFISVRGSRSITDWMVNSNFELAPAEELGNGMTCHTGFLSVARTMESRVFDAVNDIHSPTEAPINIVFTGHSAGAAVAQILFGFVHGRNTRLSALKGDRTVSCITFGGPPITSSPIVAPASSLFLSFANEGDPVILAQPSYIQTLWKVYAIAPASLELPVSQYIWSGRCIILRDVAPDESDKIDIKPFEVQLEILRNILFGNPIMHSMTLYLERILLQRELNY</sequence>
<dbReference type="OrthoDB" id="3791445at2759"/>
<gene>
    <name evidence="5" type="ORF">K452DRAFT_223300</name>
</gene>
<accession>A0A6A6BLR8</accession>
<protein>
    <recommendedName>
        <fullName evidence="4">Fungal lipase-type domain-containing protein</fullName>
    </recommendedName>
</protein>
<evidence type="ECO:0000313" key="6">
    <source>
        <dbReference type="Proteomes" id="UP000799438"/>
    </source>
</evidence>
<evidence type="ECO:0000256" key="2">
    <source>
        <dbReference type="ARBA" id="ARBA00047591"/>
    </source>
</evidence>
<comment type="catalytic activity">
    <reaction evidence="3">
        <text>a monoacylglycerol + H2O = glycerol + a fatty acid + H(+)</text>
        <dbReference type="Rhea" id="RHEA:15245"/>
        <dbReference type="ChEBI" id="CHEBI:15377"/>
        <dbReference type="ChEBI" id="CHEBI:15378"/>
        <dbReference type="ChEBI" id="CHEBI:17408"/>
        <dbReference type="ChEBI" id="CHEBI:17754"/>
        <dbReference type="ChEBI" id="CHEBI:28868"/>
    </reaction>
</comment>
<dbReference type="EMBL" id="ML995480">
    <property type="protein sequence ID" value="KAF2144353.1"/>
    <property type="molecule type" value="Genomic_DNA"/>
</dbReference>
<proteinExistence type="inferred from homology"/>
<dbReference type="CDD" id="cd00519">
    <property type="entry name" value="Lipase_3"/>
    <property type="match status" value="1"/>
</dbReference>
<dbReference type="Proteomes" id="UP000799438">
    <property type="component" value="Unassembled WGS sequence"/>
</dbReference>
<feature type="domain" description="Fungal lipase-type" evidence="4">
    <location>
        <begin position="64"/>
        <end position="196"/>
    </location>
</feature>
<evidence type="ECO:0000313" key="5">
    <source>
        <dbReference type="EMBL" id="KAF2144353.1"/>
    </source>
</evidence>
<name>A0A6A6BLR8_9PEZI</name>
<dbReference type="RefSeq" id="XP_033400065.1">
    <property type="nucleotide sequence ID" value="XM_033536610.1"/>
</dbReference>
<dbReference type="PANTHER" id="PTHR45856:SF24">
    <property type="entry name" value="FUNGAL LIPASE-LIKE DOMAIN-CONTAINING PROTEIN"/>
    <property type="match status" value="1"/>
</dbReference>
<evidence type="ECO:0000256" key="1">
    <source>
        <dbReference type="ARBA" id="ARBA00043996"/>
    </source>
</evidence>
<dbReference type="InterPro" id="IPR051218">
    <property type="entry name" value="Sec_MonoDiacylglyc_Lipase"/>
</dbReference>
<dbReference type="Gene3D" id="3.40.50.1820">
    <property type="entry name" value="alpha/beta hydrolase"/>
    <property type="match status" value="1"/>
</dbReference>
<evidence type="ECO:0000256" key="3">
    <source>
        <dbReference type="ARBA" id="ARBA00048461"/>
    </source>
</evidence>
<dbReference type="GeneID" id="54294106"/>
<reference evidence="5" key="1">
    <citation type="journal article" date="2020" name="Stud. Mycol.">
        <title>101 Dothideomycetes genomes: a test case for predicting lifestyles and emergence of pathogens.</title>
        <authorList>
            <person name="Haridas S."/>
            <person name="Albert R."/>
            <person name="Binder M."/>
            <person name="Bloem J."/>
            <person name="Labutti K."/>
            <person name="Salamov A."/>
            <person name="Andreopoulos B."/>
            <person name="Baker S."/>
            <person name="Barry K."/>
            <person name="Bills G."/>
            <person name="Bluhm B."/>
            <person name="Cannon C."/>
            <person name="Castanera R."/>
            <person name="Culley D."/>
            <person name="Daum C."/>
            <person name="Ezra D."/>
            <person name="Gonzalez J."/>
            <person name="Henrissat B."/>
            <person name="Kuo A."/>
            <person name="Liang C."/>
            <person name="Lipzen A."/>
            <person name="Lutzoni F."/>
            <person name="Magnuson J."/>
            <person name="Mondo S."/>
            <person name="Nolan M."/>
            <person name="Ohm R."/>
            <person name="Pangilinan J."/>
            <person name="Park H.-J."/>
            <person name="Ramirez L."/>
            <person name="Alfaro M."/>
            <person name="Sun H."/>
            <person name="Tritt A."/>
            <person name="Yoshinaga Y."/>
            <person name="Zwiers L.-H."/>
            <person name="Turgeon B."/>
            <person name="Goodwin S."/>
            <person name="Spatafora J."/>
            <person name="Crous P."/>
            <person name="Grigoriev I."/>
        </authorList>
    </citation>
    <scope>NUCLEOTIDE SEQUENCE</scope>
    <source>
        <strain evidence="5">CBS 121167</strain>
    </source>
</reference>
<dbReference type="InterPro" id="IPR029058">
    <property type="entry name" value="AB_hydrolase_fold"/>
</dbReference>
<dbReference type="InterPro" id="IPR002921">
    <property type="entry name" value="Fungal_lipase-type"/>
</dbReference>